<dbReference type="SUPFAM" id="SSF81296">
    <property type="entry name" value="E set domains"/>
    <property type="match status" value="2"/>
</dbReference>
<dbReference type="InParanoid" id="A0A6J2W9Z1"/>
<evidence type="ECO:0000256" key="2">
    <source>
        <dbReference type="SAM" id="MobiDB-lite"/>
    </source>
</evidence>
<accession>A0A6J2W9Z1</accession>
<dbReference type="Proteomes" id="UP000504632">
    <property type="component" value="Chromosome 9"/>
</dbReference>
<dbReference type="Pfam" id="PF02752">
    <property type="entry name" value="Arrestin_C"/>
    <property type="match status" value="1"/>
</dbReference>
<dbReference type="PANTHER" id="PTHR11188">
    <property type="entry name" value="ARRESTIN DOMAIN CONTAINING PROTEIN"/>
    <property type="match status" value="1"/>
</dbReference>
<organism evidence="4 5">
    <name type="scientific">Chanos chanos</name>
    <name type="common">Milkfish</name>
    <name type="synonym">Mugil chanos</name>
    <dbReference type="NCBI Taxonomy" id="29144"/>
    <lineage>
        <taxon>Eukaryota</taxon>
        <taxon>Metazoa</taxon>
        <taxon>Chordata</taxon>
        <taxon>Craniata</taxon>
        <taxon>Vertebrata</taxon>
        <taxon>Euteleostomi</taxon>
        <taxon>Actinopterygii</taxon>
        <taxon>Neopterygii</taxon>
        <taxon>Teleostei</taxon>
        <taxon>Ostariophysi</taxon>
        <taxon>Gonorynchiformes</taxon>
        <taxon>Chanidae</taxon>
        <taxon>Chanos</taxon>
    </lineage>
</organism>
<dbReference type="InterPro" id="IPR050357">
    <property type="entry name" value="Arrestin_domain-protein"/>
</dbReference>
<evidence type="ECO:0000259" key="3">
    <source>
        <dbReference type="SMART" id="SM01017"/>
    </source>
</evidence>
<dbReference type="GO" id="GO:0015031">
    <property type="term" value="P:protein transport"/>
    <property type="evidence" value="ECO:0007669"/>
    <property type="project" value="TreeGrafter"/>
</dbReference>
<gene>
    <name evidence="5" type="primary">LOC115821390</name>
</gene>
<feature type="region of interest" description="Disordered" evidence="2">
    <location>
        <begin position="340"/>
        <end position="362"/>
    </location>
</feature>
<evidence type="ECO:0000313" key="5">
    <source>
        <dbReference type="RefSeq" id="XP_030641078.1"/>
    </source>
</evidence>
<name>A0A6J2W9Z1_CHACN</name>
<protein>
    <submittedName>
        <fullName evidence="5">Arrestin domain-containing protein 3-like</fullName>
    </submittedName>
</protein>
<evidence type="ECO:0000256" key="1">
    <source>
        <dbReference type="ARBA" id="ARBA00005298"/>
    </source>
</evidence>
<dbReference type="PANTHER" id="PTHR11188:SF135">
    <property type="entry name" value="ARRESTIN DOMAIN CONTAINING 3-LIKE-RELATED"/>
    <property type="match status" value="1"/>
</dbReference>
<evidence type="ECO:0000313" key="4">
    <source>
        <dbReference type="Proteomes" id="UP000504632"/>
    </source>
</evidence>
<sequence>MTVKVKIEYDAINERNTFSSGDILTGRVILEVLKKTDFKSLTIKAKGKARVLWTEHYGQHTHITYYDKEKYFSQEQFLLNKKKHKDSNTLGPGRHVYPFTFQIPFQDMPSSYKGTCGKVRYTLTAKLSRSLHLPSKDKTKFNFISQADMNHRGLMAPQYGIKDKDVTFFASGNISMEISTERTGYTQGEGLVVKGEIVNSSTRKIVPKYILYQKQSFFAGGKRRVHTYDVLKEKGEPLPSSTRQTVSKVLTIPREITPTILNSRILKVEYRLKVILDVSFSKDPEMKLPIIILPSIGGSSMKELQIVSKVLTIPREITSTILNSRILMVEYRRKAAVHVSPHAPTLPPTTHGVKLRQDNATSKSSLQVAGRWVSL</sequence>
<dbReference type="AlphaFoldDB" id="A0A6J2W9Z1"/>
<dbReference type="InterPro" id="IPR014756">
    <property type="entry name" value="Ig_E-set"/>
</dbReference>
<dbReference type="GO" id="GO:0005886">
    <property type="term" value="C:plasma membrane"/>
    <property type="evidence" value="ECO:0007669"/>
    <property type="project" value="TreeGrafter"/>
</dbReference>
<dbReference type="Gene3D" id="2.60.40.640">
    <property type="match status" value="2"/>
</dbReference>
<dbReference type="GeneID" id="115821390"/>
<dbReference type="SMART" id="SM01017">
    <property type="entry name" value="Arrestin_C"/>
    <property type="match status" value="1"/>
</dbReference>
<dbReference type="InterPro" id="IPR014752">
    <property type="entry name" value="Arrestin-like_C"/>
</dbReference>
<dbReference type="OrthoDB" id="2333384at2759"/>
<dbReference type="InterPro" id="IPR011021">
    <property type="entry name" value="Arrestin-like_N"/>
</dbReference>
<feature type="domain" description="Arrestin C-terminal-like" evidence="3">
    <location>
        <begin position="170"/>
        <end position="295"/>
    </location>
</feature>
<dbReference type="InterPro" id="IPR011022">
    <property type="entry name" value="Arrestin_C-like"/>
</dbReference>
<reference evidence="5" key="1">
    <citation type="submission" date="2025-08" db="UniProtKB">
        <authorList>
            <consortium name="RefSeq"/>
        </authorList>
    </citation>
    <scope>IDENTIFICATION</scope>
</reference>
<dbReference type="Pfam" id="PF00339">
    <property type="entry name" value="Arrestin_N"/>
    <property type="match status" value="1"/>
</dbReference>
<dbReference type="GO" id="GO:0007399">
    <property type="term" value="P:nervous system development"/>
    <property type="evidence" value="ECO:0007669"/>
    <property type="project" value="UniProtKB-ARBA"/>
</dbReference>
<keyword evidence="4" id="KW-1185">Reference proteome</keyword>
<dbReference type="GO" id="GO:0005737">
    <property type="term" value="C:cytoplasm"/>
    <property type="evidence" value="ECO:0007669"/>
    <property type="project" value="TreeGrafter"/>
</dbReference>
<proteinExistence type="inferred from homology"/>
<dbReference type="RefSeq" id="XP_030641078.1">
    <property type="nucleotide sequence ID" value="XM_030785218.1"/>
</dbReference>
<comment type="similarity">
    <text evidence="1">Belongs to the arrestin family.</text>
</comment>